<organism evidence="1">
    <name type="scientific">Rhizophagus irregularis (strain DAOM 181602 / DAOM 197198 / MUCL 43194)</name>
    <name type="common">Arbuscular mycorrhizal fungus</name>
    <name type="synonym">Glomus intraradices</name>
    <dbReference type="NCBI Taxonomy" id="747089"/>
    <lineage>
        <taxon>Eukaryota</taxon>
        <taxon>Fungi</taxon>
        <taxon>Fungi incertae sedis</taxon>
        <taxon>Mucoromycota</taxon>
        <taxon>Glomeromycotina</taxon>
        <taxon>Glomeromycetes</taxon>
        <taxon>Glomerales</taxon>
        <taxon>Glomeraceae</taxon>
        <taxon>Rhizophagus</taxon>
    </lineage>
</organism>
<dbReference type="EMBL" id="KI288845">
    <property type="protein sequence ID" value="ESA08753.1"/>
    <property type="molecule type" value="Genomic_DNA"/>
</dbReference>
<name>U9TR15_RHIID</name>
<proteinExistence type="predicted"/>
<dbReference type="HOGENOM" id="CLU_3033541_0_0_1"/>
<evidence type="ECO:0000313" key="1">
    <source>
        <dbReference type="EMBL" id="ESA08753.1"/>
    </source>
</evidence>
<protein>
    <submittedName>
        <fullName evidence="1">Uncharacterized protein</fullName>
    </submittedName>
</protein>
<dbReference type="AlphaFoldDB" id="U9TR15"/>
<reference evidence="1" key="1">
    <citation type="submission" date="2013-07" db="EMBL/GenBank/DDBJ databases">
        <title>The genome of an arbuscular mycorrhizal fungus provides insights into the evolution of the oldest plant symbiosis.</title>
        <authorList>
            <consortium name="DOE Joint Genome Institute"/>
            <person name="Tisserant E."/>
            <person name="Malbreil M."/>
            <person name="Kuo A."/>
            <person name="Kohler A."/>
            <person name="Symeonidi A."/>
            <person name="Balestrini R."/>
            <person name="Charron P."/>
            <person name="Duensing N."/>
            <person name="Frei-dit-Frey N."/>
            <person name="Gianinazzi-Pearson V."/>
            <person name="Gilbert B."/>
            <person name="Handa Y."/>
            <person name="Hijri M."/>
            <person name="Kaul R."/>
            <person name="Kawaguchi M."/>
            <person name="Krajinski F."/>
            <person name="Lammers P."/>
            <person name="Lapierre D."/>
            <person name="Masclaux F.G."/>
            <person name="Murat C."/>
            <person name="Morin E."/>
            <person name="Ndikumana S."/>
            <person name="Pagni M."/>
            <person name="Petitpierre D."/>
            <person name="Requena N."/>
            <person name="Rosikiewicz P."/>
            <person name="Riley R."/>
            <person name="Saito K."/>
            <person name="San Clemente H."/>
            <person name="Shapiro H."/>
            <person name="van Tuinen D."/>
            <person name="Becard G."/>
            <person name="Bonfante P."/>
            <person name="Paszkowski U."/>
            <person name="Shachar-Hill Y."/>
            <person name="Young J.P."/>
            <person name="Sanders I.R."/>
            <person name="Henrissat B."/>
            <person name="Rensing S.A."/>
            <person name="Grigoriev I.V."/>
            <person name="Corradi N."/>
            <person name="Roux C."/>
            <person name="Martin F."/>
        </authorList>
    </citation>
    <scope>NUCLEOTIDE SEQUENCE</scope>
    <source>
        <strain evidence="1">DAOM 197198</strain>
    </source>
</reference>
<gene>
    <name evidence="1" type="ORF">GLOINDRAFT_31332</name>
</gene>
<sequence>MQSRVDVKIVKKALFYCKVRLIVRKIKLINLVGTYVFARCNNMTINDNRLLCVNI</sequence>
<accession>U9TR15</accession>